<evidence type="ECO:0000256" key="2">
    <source>
        <dbReference type="ARBA" id="ARBA00001946"/>
    </source>
</evidence>
<evidence type="ECO:0000256" key="4">
    <source>
        <dbReference type="ARBA" id="ARBA00022679"/>
    </source>
</evidence>
<reference evidence="12 13" key="1">
    <citation type="submission" date="2013-08" db="EMBL/GenBank/DDBJ databases">
        <authorList>
            <person name="Weinstock G."/>
            <person name="Sodergren E."/>
            <person name="Wylie T."/>
            <person name="Fulton L."/>
            <person name="Fulton R."/>
            <person name="Fronick C."/>
            <person name="O'Laughlin M."/>
            <person name="Godfrey J."/>
            <person name="Miner T."/>
            <person name="Herter B."/>
            <person name="Appelbaum E."/>
            <person name="Cordes M."/>
            <person name="Lek S."/>
            <person name="Wollam A."/>
            <person name="Pepin K.H."/>
            <person name="Palsikar V.B."/>
            <person name="Mitreva M."/>
            <person name="Wilson R.K."/>
        </authorList>
    </citation>
    <scope>NUCLEOTIDE SEQUENCE [LARGE SCALE GENOMIC DNA]</scope>
    <source>
        <strain evidence="12 13">ATCC BAA-474</strain>
    </source>
</reference>
<dbReference type="NCBIfam" id="NF006830">
    <property type="entry name" value="PRK09355.1"/>
    <property type="match status" value="1"/>
</dbReference>
<dbReference type="GO" id="GO:0009228">
    <property type="term" value="P:thiamine biosynthetic process"/>
    <property type="evidence" value="ECO:0007669"/>
    <property type="project" value="UniProtKB-KW"/>
</dbReference>
<dbReference type="GO" id="GO:0009229">
    <property type="term" value="P:thiamine diphosphate biosynthetic process"/>
    <property type="evidence" value="ECO:0007669"/>
    <property type="project" value="UniProtKB-UniRule"/>
</dbReference>
<keyword evidence="10 11" id="KW-0784">Thiamine biosynthesis</keyword>
<comment type="caution">
    <text evidence="12">The sequence shown here is derived from an EMBL/GenBank/DDBJ whole genome shotgun (WGS) entry which is preliminary data.</text>
</comment>
<dbReference type="PIRSF" id="PIRSF000513">
    <property type="entry name" value="Thz_kinase"/>
    <property type="match status" value="1"/>
</dbReference>
<proteinExistence type="inferred from homology"/>
<keyword evidence="6 11" id="KW-0547">Nucleotide-binding</keyword>
<dbReference type="PRINTS" id="PR01099">
    <property type="entry name" value="HYETHTZKNASE"/>
</dbReference>
<dbReference type="UniPathway" id="UPA00060">
    <property type="reaction ID" value="UER00139"/>
</dbReference>
<sequence length="278" mass="29930">MLILNKNIMKEELVDEVVLALKNIKEKTPLVYHLTNTVTINDCANITLAIGGSPLMSFCIEEIEEIIEFSSSVVLNIGTMDKSMETMAVEVGKIANKLKKPIILDPVGVGATKARKNLVNALLKEIKFTVIKGNMAEIKSILNIDSLSRGVDSLEKDDSGEKLVKLAAKKFNSVIAITGEIDYIGNQEIVFKVMNGHKKMELVTGTGCMISSLIGAFLGGKNNSLVSAVGGVLSMGIAGELAEKNFIGTGSLKVNIMDNISNLTEEIIRKNEKISSTS</sequence>
<dbReference type="CDD" id="cd01170">
    <property type="entry name" value="THZ_kinase"/>
    <property type="match status" value="1"/>
</dbReference>
<feature type="binding site" evidence="11">
    <location>
        <position position="132"/>
    </location>
    <ligand>
        <name>ATP</name>
        <dbReference type="ChEBI" id="CHEBI:30616"/>
    </ligand>
</feature>
<evidence type="ECO:0000256" key="9">
    <source>
        <dbReference type="ARBA" id="ARBA00022842"/>
    </source>
</evidence>
<dbReference type="Gene3D" id="3.40.1190.20">
    <property type="match status" value="1"/>
</dbReference>
<organism evidence="12 13">
    <name type="scientific">Cetobacterium somerae ATCC BAA-474</name>
    <dbReference type="NCBI Taxonomy" id="1319815"/>
    <lineage>
        <taxon>Bacteria</taxon>
        <taxon>Fusobacteriati</taxon>
        <taxon>Fusobacteriota</taxon>
        <taxon>Fusobacteriia</taxon>
        <taxon>Fusobacteriales</taxon>
        <taxon>Fusobacteriaceae</taxon>
        <taxon>Cetobacterium</taxon>
    </lineage>
</organism>
<dbReference type="GO" id="GO:0004417">
    <property type="term" value="F:hydroxyethylthiazole kinase activity"/>
    <property type="evidence" value="ECO:0007669"/>
    <property type="project" value="UniProtKB-UniRule"/>
</dbReference>
<dbReference type="HAMAP" id="MF_00228">
    <property type="entry name" value="Thz_kinase"/>
    <property type="match status" value="1"/>
</dbReference>
<dbReference type="InterPro" id="IPR000417">
    <property type="entry name" value="Hyethyz_kinase"/>
</dbReference>
<keyword evidence="13" id="KW-1185">Reference proteome</keyword>
<dbReference type="EMBL" id="AXZF01000005">
    <property type="protein sequence ID" value="ERT69932.1"/>
    <property type="molecule type" value="Genomic_DNA"/>
</dbReference>
<evidence type="ECO:0000256" key="1">
    <source>
        <dbReference type="ARBA" id="ARBA00001771"/>
    </source>
</evidence>
<dbReference type="GO" id="GO:0005524">
    <property type="term" value="F:ATP binding"/>
    <property type="evidence" value="ECO:0007669"/>
    <property type="project" value="UniProtKB-UniRule"/>
</dbReference>
<dbReference type="Pfam" id="PF02110">
    <property type="entry name" value="HK"/>
    <property type="match status" value="1"/>
</dbReference>
<comment type="cofactor">
    <cofactor evidence="2 11">
        <name>Mg(2+)</name>
        <dbReference type="ChEBI" id="CHEBI:18420"/>
    </cofactor>
</comment>
<dbReference type="EC" id="2.7.1.50" evidence="11"/>
<evidence type="ECO:0000256" key="6">
    <source>
        <dbReference type="ARBA" id="ARBA00022741"/>
    </source>
</evidence>
<comment type="catalytic activity">
    <reaction evidence="1 11">
        <text>5-(2-hydroxyethyl)-4-methylthiazole + ATP = 4-methyl-5-(2-phosphooxyethyl)-thiazole + ADP + H(+)</text>
        <dbReference type="Rhea" id="RHEA:24212"/>
        <dbReference type="ChEBI" id="CHEBI:15378"/>
        <dbReference type="ChEBI" id="CHEBI:17957"/>
        <dbReference type="ChEBI" id="CHEBI:30616"/>
        <dbReference type="ChEBI" id="CHEBI:58296"/>
        <dbReference type="ChEBI" id="CHEBI:456216"/>
        <dbReference type="EC" id="2.7.1.50"/>
    </reaction>
</comment>
<dbReference type="InterPro" id="IPR029056">
    <property type="entry name" value="Ribokinase-like"/>
</dbReference>
<keyword evidence="8 11" id="KW-0067">ATP-binding</keyword>
<feature type="binding site" evidence="11">
    <location>
        <position position="56"/>
    </location>
    <ligand>
        <name>substrate</name>
    </ligand>
</feature>
<comment type="function">
    <text evidence="11">Catalyzes the phosphorylation of the hydroxyl group of 4-methyl-5-beta-hydroxyethylthiazole (THZ).</text>
</comment>
<feature type="binding site" evidence="11">
    <location>
        <position position="205"/>
    </location>
    <ligand>
        <name>substrate</name>
    </ligand>
</feature>
<evidence type="ECO:0000256" key="10">
    <source>
        <dbReference type="ARBA" id="ARBA00022977"/>
    </source>
</evidence>
<dbReference type="Proteomes" id="UP000017081">
    <property type="component" value="Unassembled WGS sequence"/>
</dbReference>
<keyword evidence="5 11" id="KW-0479">Metal-binding</keyword>
<protein>
    <recommendedName>
        <fullName evidence="11">Hydroxyethylthiazole kinase</fullName>
        <ecNumber evidence="11">2.7.1.50</ecNumber>
    </recommendedName>
    <alternativeName>
        <fullName evidence="11">4-methyl-5-beta-hydroxyethylthiazole kinase</fullName>
        <shortName evidence="11">TH kinase</shortName>
        <shortName evidence="11">Thz kinase</shortName>
    </alternativeName>
</protein>
<evidence type="ECO:0000256" key="11">
    <source>
        <dbReference type="HAMAP-Rule" id="MF_00228"/>
    </source>
</evidence>
<dbReference type="NCBIfam" id="TIGR00694">
    <property type="entry name" value="thiM"/>
    <property type="match status" value="1"/>
</dbReference>
<comment type="similarity">
    <text evidence="11">Belongs to the Thz kinase family.</text>
</comment>
<dbReference type="eggNOG" id="COG2145">
    <property type="taxonomic scope" value="Bacteria"/>
</dbReference>
<evidence type="ECO:0000256" key="8">
    <source>
        <dbReference type="ARBA" id="ARBA00022840"/>
    </source>
</evidence>
<evidence type="ECO:0000313" key="12">
    <source>
        <dbReference type="EMBL" id="ERT69932.1"/>
    </source>
</evidence>
<evidence type="ECO:0000256" key="5">
    <source>
        <dbReference type="ARBA" id="ARBA00022723"/>
    </source>
</evidence>
<gene>
    <name evidence="11" type="primary">thiM</name>
    <name evidence="12" type="ORF">HMPREF0202_00135</name>
</gene>
<name>U7VDX9_9FUSO</name>
<keyword evidence="9 11" id="KW-0460">Magnesium</keyword>
<comment type="pathway">
    <text evidence="3 11">Cofactor biosynthesis; thiamine diphosphate biosynthesis; 4-methyl-5-(2-phosphoethyl)-thiazole from 5-(2-hydroxyethyl)-4-methylthiazole: step 1/1.</text>
</comment>
<dbReference type="AlphaFoldDB" id="U7VDX9"/>
<dbReference type="STRING" id="1319815.HMPREF0202_00135"/>
<dbReference type="HOGENOM" id="CLU_019943_0_0_0"/>
<dbReference type="SUPFAM" id="SSF53613">
    <property type="entry name" value="Ribokinase-like"/>
    <property type="match status" value="1"/>
</dbReference>
<accession>U7VDX9</accession>
<keyword evidence="7 11" id="KW-0418">Kinase</keyword>
<dbReference type="GO" id="GO:0000287">
    <property type="term" value="F:magnesium ion binding"/>
    <property type="evidence" value="ECO:0007669"/>
    <property type="project" value="UniProtKB-UniRule"/>
</dbReference>
<evidence type="ECO:0000313" key="13">
    <source>
        <dbReference type="Proteomes" id="UP000017081"/>
    </source>
</evidence>
<dbReference type="PATRIC" id="fig|1319815.3.peg.129"/>
<keyword evidence="4 11" id="KW-0808">Transferase</keyword>
<evidence type="ECO:0000256" key="7">
    <source>
        <dbReference type="ARBA" id="ARBA00022777"/>
    </source>
</evidence>
<evidence type="ECO:0000256" key="3">
    <source>
        <dbReference type="ARBA" id="ARBA00004868"/>
    </source>
</evidence>
<feature type="binding site" evidence="11">
    <location>
        <position position="178"/>
    </location>
    <ligand>
        <name>ATP</name>
        <dbReference type="ChEBI" id="CHEBI:30616"/>
    </ligand>
</feature>